<dbReference type="InParanoid" id="A0A1D3D0L7"/>
<feature type="region of interest" description="Disordered" evidence="1">
    <location>
        <begin position="73"/>
        <end position="102"/>
    </location>
</feature>
<gene>
    <name evidence="2" type="ORF">cyc_07711</name>
</gene>
<evidence type="ECO:0000313" key="3">
    <source>
        <dbReference type="Proteomes" id="UP000095192"/>
    </source>
</evidence>
<evidence type="ECO:0000256" key="1">
    <source>
        <dbReference type="SAM" id="MobiDB-lite"/>
    </source>
</evidence>
<protein>
    <submittedName>
        <fullName evidence="2">Uncharacterized protein</fullName>
    </submittedName>
</protein>
<dbReference type="Proteomes" id="UP000095192">
    <property type="component" value="Unassembled WGS sequence"/>
</dbReference>
<keyword evidence="3" id="KW-1185">Reference proteome</keyword>
<organism evidence="2 3">
    <name type="scientific">Cyclospora cayetanensis</name>
    <dbReference type="NCBI Taxonomy" id="88456"/>
    <lineage>
        <taxon>Eukaryota</taxon>
        <taxon>Sar</taxon>
        <taxon>Alveolata</taxon>
        <taxon>Apicomplexa</taxon>
        <taxon>Conoidasida</taxon>
        <taxon>Coccidia</taxon>
        <taxon>Eucoccidiorida</taxon>
        <taxon>Eimeriorina</taxon>
        <taxon>Eimeriidae</taxon>
        <taxon>Cyclospora</taxon>
    </lineage>
</organism>
<name>A0A1D3D0L7_9EIME</name>
<evidence type="ECO:0000313" key="2">
    <source>
        <dbReference type="EMBL" id="OEH76972.1"/>
    </source>
</evidence>
<accession>A0A1D3D0L7</accession>
<reference evidence="2 3" key="1">
    <citation type="journal article" date="2016" name="BMC Genomics">
        <title>Comparative genomics reveals Cyclospora cayetanensis possesses coccidia-like metabolism and invasion components but unique surface antigens.</title>
        <authorList>
            <person name="Liu S."/>
            <person name="Wang L."/>
            <person name="Zheng H."/>
            <person name="Xu Z."/>
            <person name="Roellig D.M."/>
            <person name="Li N."/>
            <person name="Frace M.A."/>
            <person name="Tang K."/>
            <person name="Arrowood M.J."/>
            <person name="Moss D.M."/>
            <person name="Zhang L."/>
            <person name="Feng Y."/>
            <person name="Xiao L."/>
        </authorList>
    </citation>
    <scope>NUCLEOTIDE SEQUENCE [LARGE SCALE GENOMIC DNA]</scope>
    <source>
        <strain evidence="2 3">CHN_HEN01</strain>
    </source>
</reference>
<dbReference type="AlphaFoldDB" id="A0A1D3D0L7"/>
<proteinExistence type="predicted"/>
<sequence length="169" mass="18560">MKAASAEASSLEALGDAAMEEPFKEFQEELKVSETSGEVHTASEGPSQRAVSTFWCLGSSILESLSHSDALFGVPSQTSNNAEDQRRPSLKGNRRSSSYPRRAVTFRETVRVAEVPKVKTHRIPAIPLTCEVTSIPQQQQEEQQQGAHCCCQPSDDELQSPPTWTPLPY</sequence>
<dbReference type="EMBL" id="JROU02001261">
    <property type="protein sequence ID" value="OEH76972.1"/>
    <property type="molecule type" value="Genomic_DNA"/>
</dbReference>
<feature type="region of interest" description="Disordered" evidence="1">
    <location>
        <begin position="135"/>
        <end position="169"/>
    </location>
</feature>
<comment type="caution">
    <text evidence="2">The sequence shown here is derived from an EMBL/GenBank/DDBJ whole genome shotgun (WGS) entry which is preliminary data.</text>
</comment>
<dbReference type="VEuPathDB" id="ToxoDB:cyc_07711"/>